<dbReference type="AlphaFoldDB" id="A0A931FWF4"/>
<accession>A0A931FWF4</accession>
<evidence type="ECO:0000313" key="2">
    <source>
        <dbReference type="EMBL" id="MBG0562378.1"/>
    </source>
</evidence>
<protein>
    <submittedName>
        <fullName evidence="2">Uncharacterized protein</fullName>
    </submittedName>
</protein>
<organism evidence="2 3">
    <name type="scientific">Actinoplanes aureus</name>
    <dbReference type="NCBI Taxonomy" id="2792083"/>
    <lineage>
        <taxon>Bacteria</taxon>
        <taxon>Bacillati</taxon>
        <taxon>Actinomycetota</taxon>
        <taxon>Actinomycetes</taxon>
        <taxon>Micromonosporales</taxon>
        <taxon>Micromonosporaceae</taxon>
        <taxon>Actinoplanes</taxon>
    </lineage>
</organism>
<dbReference type="RefSeq" id="WP_196414158.1">
    <property type="nucleotide sequence ID" value="NZ_JADQTO010000005.1"/>
</dbReference>
<feature type="chain" id="PRO_5036859133" evidence="1">
    <location>
        <begin position="25"/>
        <end position="368"/>
    </location>
</feature>
<gene>
    <name evidence="2" type="ORF">I4J89_12985</name>
</gene>
<proteinExistence type="predicted"/>
<reference evidence="2" key="1">
    <citation type="submission" date="2020-11" db="EMBL/GenBank/DDBJ databases">
        <title>Isolation and identification of active actinomycetes.</title>
        <authorList>
            <person name="Sun X."/>
        </authorList>
    </citation>
    <scope>NUCLEOTIDE SEQUENCE</scope>
    <source>
        <strain evidence="2">NEAU-A11</strain>
    </source>
</reference>
<feature type="signal peptide" evidence="1">
    <location>
        <begin position="1"/>
        <end position="24"/>
    </location>
</feature>
<dbReference type="EMBL" id="JADQTO010000005">
    <property type="protein sequence ID" value="MBG0562378.1"/>
    <property type="molecule type" value="Genomic_DNA"/>
</dbReference>
<comment type="caution">
    <text evidence="2">The sequence shown here is derived from an EMBL/GenBank/DDBJ whole genome shotgun (WGS) entry which is preliminary data.</text>
</comment>
<name>A0A931FWF4_9ACTN</name>
<sequence length="368" mass="37417">MSRTRWISAAAAALLLISASPAQAAPDRSKLRPAGIDLTVAGAAASAKSRQAAPAADSPVKLSQTCDPATVTLKQTTTCTITAENTGAASTTVDLGTATTLNLPITAATGATATTPFTAKAPRATLAGVRAAGPVAVAADPGNIFGYIPLTAFGGNTVIPLGDEEISNLDVPGFVFDDTTYNRLGITSNGYLVAGGGEQADVSPNGTLPDPARPNNVIAPFWSDFDGTGTTGVLANVLTDGVASWIVVEWQVNVRGTADQRVFQVWLGINGAQDIQYAYKFDTMRDPGQPFTVGAENAAGTAGARLPAGTLPTTDLRVTSVGAQPGGKVSYTVTAKGLIRGPGHVLTIARSQAASTPITVTTPVTVTR</sequence>
<evidence type="ECO:0000256" key="1">
    <source>
        <dbReference type="SAM" id="SignalP"/>
    </source>
</evidence>
<evidence type="ECO:0000313" key="3">
    <source>
        <dbReference type="Proteomes" id="UP000598146"/>
    </source>
</evidence>
<dbReference type="Proteomes" id="UP000598146">
    <property type="component" value="Unassembled WGS sequence"/>
</dbReference>
<keyword evidence="3" id="KW-1185">Reference proteome</keyword>
<keyword evidence="1" id="KW-0732">Signal</keyword>